<dbReference type="PANTHER" id="PTHR45656:SF1">
    <property type="entry name" value="SEIZURE PROTEIN 6 HOMOLOG"/>
    <property type="match status" value="1"/>
</dbReference>
<evidence type="ECO:0000256" key="1">
    <source>
        <dbReference type="ARBA" id="ARBA00022659"/>
    </source>
</evidence>
<dbReference type="AlphaFoldDB" id="A0A6A1Q4N7"/>
<keyword evidence="11" id="KW-1185">Reference proteome</keyword>
<evidence type="ECO:0000256" key="3">
    <source>
        <dbReference type="ARBA" id="ARBA00022737"/>
    </source>
</evidence>
<reference evidence="10 11" key="1">
    <citation type="journal article" date="2019" name="PLoS ONE">
        <title>Genomic analyses reveal an absence of contemporary introgressive admixture between fin whales and blue whales, despite known hybrids.</title>
        <authorList>
            <person name="Westbury M.V."/>
            <person name="Petersen B."/>
            <person name="Lorenzen E.D."/>
        </authorList>
    </citation>
    <scope>NUCLEOTIDE SEQUENCE [LARGE SCALE GENOMIC DNA]</scope>
    <source>
        <strain evidence="10">FinWhale-01</strain>
    </source>
</reference>
<feature type="domain" description="CUB" evidence="8">
    <location>
        <begin position="358"/>
        <end position="388"/>
    </location>
</feature>
<dbReference type="Proteomes" id="UP000437017">
    <property type="component" value="Unassembled WGS sequence"/>
</dbReference>
<evidence type="ECO:0000256" key="4">
    <source>
        <dbReference type="ARBA" id="ARBA00023157"/>
    </source>
</evidence>
<evidence type="ECO:0000259" key="8">
    <source>
        <dbReference type="PROSITE" id="PS01180"/>
    </source>
</evidence>
<dbReference type="Gene3D" id="2.60.120.290">
    <property type="entry name" value="Spermadhesin, CUB domain"/>
    <property type="match status" value="1"/>
</dbReference>
<feature type="non-terminal residue" evidence="10">
    <location>
        <position position="1"/>
    </location>
</feature>
<dbReference type="InterPro" id="IPR000859">
    <property type="entry name" value="CUB_dom"/>
</dbReference>
<dbReference type="InterPro" id="IPR035976">
    <property type="entry name" value="Sushi/SCR/CCP_sf"/>
</dbReference>
<keyword evidence="2" id="KW-0732">Signal</keyword>
<evidence type="ECO:0000256" key="2">
    <source>
        <dbReference type="ARBA" id="ARBA00022729"/>
    </source>
</evidence>
<keyword evidence="1 6" id="KW-0768">Sushi</keyword>
<dbReference type="CDD" id="cd00033">
    <property type="entry name" value="CCP"/>
    <property type="match status" value="3"/>
</dbReference>
<evidence type="ECO:0008006" key="12">
    <source>
        <dbReference type="Google" id="ProtNLM"/>
    </source>
</evidence>
<dbReference type="FunFam" id="2.10.70.10:FF:000010">
    <property type="entry name" value="Seizure related 6 homolog like"/>
    <property type="match status" value="1"/>
</dbReference>
<evidence type="ECO:0000313" key="10">
    <source>
        <dbReference type="EMBL" id="KAB0402517.1"/>
    </source>
</evidence>
<proteinExistence type="predicted"/>
<keyword evidence="7" id="KW-0812">Transmembrane</keyword>
<evidence type="ECO:0000256" key="6">
    <source>
        <dbReference type="PROSITE-ProRule" id="PRU00302"/>
    </source>
</evidence>
<feature type="domain" description="Sushi" evidence="9">
    <location>
        <begin position="91"/>
        <end position="150"/>
    </location>
</feature>
<dbReference type="FunFam" id="2.60.120.290:FF:000015">
    <property type="entry name" value="Seizure protein 6 homolog isoform 2"/>
    <property type="match status" value="1"/>
</dbReference>
<evidence type="ECO:0000313" key="11">
    <source>
        <dbReference type="Proteomes" id="UP000437017"/>
    </source>
</evidence>
<feature type="domain" description="Sushi" evidence="9">
    <location>
        <begin position="424"/>
        <end position="485"/>
    </location>
</feature>
<dbReference type="EMBL" id="SGJD01000982">
    <property type="protein sequence ID" value="KAB0402517.1"/>
    <property type="molecule type" value="Genomic_DNA"/>
</dbReference>
<dbReference type="PANTHER" id="PTHR45656">
    <property type="entry name" value="PROTEIN CBR-CLEC-78"/>
    <property type="match status" value="1"/>
</dbReference>
<evidence type="ECO:0000256" key="7">
    <source>
        <dbReference type="SAM" id="Phobius"/>
    </source>
</evidence>
<dbReference type="PROSITE" id="PS50923">
    <property type="entry name" value="SUSHI"/>
    <property type="match status" value="3"/>
</dbReference>
<feature type="domain" description="Sushi" evidence="9">
    <location>
        <begin position="278"/>
        <end position="339"/>
    </location>
</feature>
<evidence type="ECO:0000259" key="9">
    <source>
        <dbReference type="PROSITE" id="PS50923"/>
    </source>
</evidence>
<dbReference type="Pfam" id="PF00084">
    <property type="entry name" value="Sushi"/>
    <property type="match status" value="3"/>
</dbReference>
<dbReference type="InterPro" id="IPR051277">
    <property type="entry name" value="SEZ6_CSMD_C4BPB_Regulators"/>
</dbReference>
<feature type="domain" description="CUB" evidence="8">
    <location>
        <begin position="152"/>
        <end position="263"/>
    </location>
</feature>
<dbReference type="SMART" id="SM00042">
    <property type="entry name" value="CUB"/>
    <property type="match status" value="1"/>
</dbReference>
<dbReference type="SUPFAM" id="SSF57535">
    <property type="entry name" value="Complement control module/SCR domain"/>
    <property type="match status" value="3"/>
</dbReference>
<accession>A0A6A1Q4N7</accession>
<dbReference type="OrthoDB" id="9935125at2759"/>
<dbReference type="SMART" id="SM00032">
    <property type="entry name" value="CCP"/>
    <property type="match status" value="4"/>
</dbReference>
<gene>
    <name evidence="10" type="ORF">E2I00_008181</name>
</gene>
<dbReference type="InterPro" id="IPR000436">
    <property type="entry name" value="Sushi_SCR_CCP_dom"/>
</dbReference>
<dbReference type="SUPFAM" id="SSF49854">
    <property type="entry name" value="Spermadhesin, CUB domain"/>
    <property type="match status" value="2"/>
</dbReference>
<dbReference type="InterPro" id="IPR035914">
    <property type="entry name" value="Sperma_CUB_dom_sf"/>
</dbReference>
<keyword evidence="7" id="KW-1133">Transmembrane helix</keyword>
<protein>
    <recommendedName>
        <fullName evidence="12">Seizure protein 6 homolog</fullName>
    </recommendedName>
</protein>
<comment type="caution">
    <text evidence="10">The sequence shown here is derived from an EMBL/GenBank/DDBJ whole genome shotgun (WGS) entry which is preliminary data.</text>
</comment>
<feature type="disulfide bond" evidence="5">
    <location>
        <begin position="152"/>
        <end position="179"/>
    </location>
</feature>
<dbReference type="CDD" id="cd00041">
    <property type="entry name" value="CUB"/>
    <property type="match status" value="1"/>
</dbReference>
<dbReference type="Pfam" id="PF00431">
    <property type="entry name" value="CUB"/>
    <property type="match status" value="1"/>
</dbReference>
<dbReference type="PROSITE" id="PS01180">
    <property type="entry name" value="CUB"/>
    <property type="match status" value="2"/>
</dbReference>
<sequence>QQGSISKKKPDSSALLCLFYGQVQNISLREGETVTVEGLGGPDPLPLANQSFLLRGHIIRSPTHQAALRFQSLPPPAGPGTFHFYYQAYLLSCHFPRRPAYGAVTVTSLHPGGSARFHCATGYQLKGARLLTCLNATQPLWDSQEPVCIASCGGVIRNATTGRIVSPGFPGNYSINLTCHWLLEAPEGQRLHLHFEKVSLAEDDDRLIIRNGDNVEAPPVYDSYEVEYLPIEGLLSSGRHFFVELSTDSSGAAAGMALRYEVEAELGWALWFAAFQQGHCYEPFVKYGNFSSSAPSYPVGTTVEFSCDPGYTLEQGSIIIECVDPHDPQWNETEPACRGHTTGGNAEGTRLLCLPAVCSGEITDSAGVVLSPNWPEPYGRGQDCIWGVHGFVLTGSAILTCHDRQASSPKWSDRPPKCLLEHLKPCHGLSAPENGARSPEKQLHPAGATIHFSCAPGYVLKGQASIKCVPGHPSHWSDPPPICRAASLDGFYSGRSLDVAKAPAASSTLDAAHIAAAIFLPLVAMALLVGGVYLYFSRLQGKSPLQLPRTRPRPYDRITVESAFDNPTYETGVSTQARPDTLIRTQSYAPLGRRRENMKSPSRWGSLGKPAQPCITAQQQGSQLPAVPPPPVHTTWEEMPPIPQESLLFPPAMPTRAYFLGTTAHLGPLLGSKSGASASRQNTAGAQASRTSILLTLFHALDLQPGIHRQSGSTSL</sequence>
<keyword evidence="3" id="KW-0677">Repeat</keyword>
<name>A0A6A1Q4N7_BALPH</name>
<feature type="non-terminal residue" evidence="10">
    <location>
        <position position="716"/>
    </location>
</feature>
<feature type="transmembrane region" description="Helical" evidence="7">
    <location>
        <begin position="514"/>
        <end position="536"/>
    </location>
</feature>
<organism evidence="10 11">
    <name type="scientific">Balaenoptera physalus</name>
    <name type="common">Fin whale</name>
    <name type="synonym">Balaena physalus</name>
    <dbReference type="NCBI Taxonomy" id="9770"/>
    <lineage>
        <taxon>Eukaryota</taxon>
        <taxon>Metazoa</taxon>
        <taxon>Chordata</taxon>
        <taxon>Craniata</taxon>
        <taxon>Vertebrata</taxon>
        <taxon>Euteleostomi</taxon>
        <taxon>Mammalia</taxon>
        <taxon>Eutheria</taxon>
        <taxon>Laurasiatheria</taxon>
        <taxon>Artiodactyla</taxon>
        <taxon>Whippomorpha</taxon>
        <taxon>Cetacea</taxon>
        <taxon>Mysticeti</taxon>
        <taxon>Balaenopteridae</taxon>
        <taxon>Balaenoptera</taxon>
    </lineage>
</organism>
<comment type="caution">
    <text evidence="6">Lacks conserved residue(s) required for the propagation of feature annotation.</text>
</comment>
<evidence type="ECO:0000256" key="5">
    <source>
        <dbReference type="PROSITE-ProRule" id="PRU00059"/>
    </source>
</evidence>
<keyword evidence="4 5" id="KW-1015">Disulfide bond</keyword>
<keyword evidence="7" id="KW-0472">Membrane</keyword>
<dbReference type="Gene3D" id="2.10.70.10">
    <property type="entry name" value="Complement Module, domain 1"/>
    <property type="match status" value="3"/>
</dbReference>